<dbReference type="EMBL" id="MU006332">
    <property type="protein sequence ID" value="KAF2846750.1"/>
    <property type="molecule type" value="Genomic_DNA"/>
</dbReference>
<proteinExistence type="predicted"/>
<protein>
    <submittedName>
        <fullName evidence="1">Uncharacterized protein</fullName>
    </submittedName>
</protein>
<organism evidence="1 2">
    <name type="scientific">Plenodomus tracheiphilus IPT5</name>
    <dbReference type="NCBI Taxonomy" id="1408161"/>
    <lineage>
        <taxon>Eukaryota</taxon>
        <taxon>Fungi</taxon>
        <taxon>Dikarya</taxon>
        <taxon>Ascomycota</taxon>
        <taxon>Pezizomycotina</taxon>
        <taxon>Dothideomycetes</taxon>
        <taxon>Pleosporomycetidae</taxon>
        <taxon>Pleosporales</taxon>
        <taxon>Pleosporineae</taxon>
        <taxon>Leptosphaeriaceae</taxon>
        <taxon>Plenodomus</taxon>
    </lineage>
</organism>
<keyword evidence="2" id="KW-1185">Reference proteome</keyword>
<reference evidence="1" key="1">
    <citation type="submission" date="2020-01" db="EMBL/GenBank/DDBJ databases">
        <authorList>
            <consortium name="DOE Joint Genome Institute"/>
            <person name="Haridas S."/>
            <person name="Albert R."/>
            <person name="Binder M."/>
            <person name="Bloem J."/>
            <person name="Labutti K."/>
            <person name="Salamov A."/>
            <person name="Andreopoulos B."/>
            <person name="Baker S.E."/>
            <person name="Barry K."/>
            <person name="Bills G."/>
            <person name="Bluhm B.H."/>
            <person name="Cannon C."/>
            <person name="Castanera R."/>
            <person name="Culley D.E."/>
            <person name="Daum C."/>
            <person name="Ezra D."/>
            <person name="Gonzalez J.B."/>
            <person name="Henrissat B."/>
            <person name="Kuo A."/>
            <person name="Liang C."/>
            <person name="Lipzen A."/>
            <person name="Lutzoni F."/>
            <person name="Magnuson J."/>
            <person name="Mondo S."/>
            <person name="Nolan M."/>
            <person name="Ohm R."/>
            <person name="Pangilinan J."/>
            <person name="Park H.-J."/>
            <person name="Ramirez L."/>
            <person name="Alfaro M."/>
            <person name="Sun H."/>
            <person name="Tritt A."/>
            <person name="Yoshinaga Y."/>
            <person name="Zwiers L.-H."/>
            <person name="Turgeon B.G."/>
            <person name="Goodwin S.B."/>
            <person name="Spatafora J.W."/>
            <person name="Crous P.W."/>
            <person name="Grigoriev I.V."/>
        </authorList>
    </citation>
    <scope>NUCLEOTIDE SEQUENCE</scope>
    <source>
        <strain evidence="1">IPT5</strain>
    </source>
</reference>
<accession>A0A6A7ATX2</accession>
<gene>
    <name evidence="1" type="ORF">T440DRAFT_222759</name>
</gene>
<dbReference type="OrthoDB" id="3799366at2759"/>
<dbReference type="Proteomes" id="UP000799423">
    <property type="component" value="Unassembled WGS sequence"/>
</dbReference>
<name>A0A6A7ATX2_9PLEO</name>
<evidence type="ECO:0000313" key="2">
    <source>
        <dbReference type="Proteomes" id="UP000799423"/>
    </source>
</evidence>
<evidence type="ECO:0000313" key="1">
    <source>
        <dbReference type="EMBL" id="KAF2846750.1"/>
    </source>
</evidence>
<sequence>MFGMDNDDSAPTKGKILQLEYLCKAFRLGDTFPTMSFGYFFPPDKSRRIQSWLDEQPYDWEFKPAFTRDEATLTIYVDWLHWSNTDAILWLRKLDTSETRFRAAGLQYHRVPHQLRHSTFILPGSQIEQLVLSRLSNVLEKDTPRHLQTFFVPWMTIYKTAVEVLDQIEALQHIDNNTNVDLVRANAADTEMKLFKLEATFHNLKIGLEWLEKAVQELADRSVVDGSEALAAKFSREGSLFRRWIQTFLEVEKGVVGPKAAYTEVYIQQVLEKGVGLDGYWSKLVDRSDLSR</sequence>
<dbReference type="AlphaFoldDB" id="A0A6A7ATX2"/>